<dbReference type="CDD" id="cd00201">
    <property type="entry name" value="WW"/>
    <property type="match status" value="1"/>
</dbReference>
<evidence type="ECO:0008006" key="4">
    <source>
        <dbReference type="Google" id="ProtNLM"/>
    </source>
</evidence>
<gene>
    <name evidence="2" type="ORF">IW261DRAFT_1418056</name>
</gene>
<dbReference type="EMBL" id="JAUEPR010000007">
    <property type="protein sequence ID" value="KAK0482500.1"/>
    <property type="molecule type" value="Genomic_DNA"/>
</dbReference>
<sequence>MSNFSLTAPSNETQDSPDEDHVSISQAVVERDITIVASSSNLESSESAVIPPSAIPESTYDWSNAEKEFEETLPSTIGHYTRKTFIDEFTPAEFTVPAMQTDFNTYILPQTGEEECLPVGWTKHMHSDGKPYFYHEHNKIITEEWLYDEDIAEKVLRYISILKDAISKRSESFDRVKSWHLYVEIAEYELPGWEGDDRYRCRYYFVNHDAECIFWLSKCRLDGYLRELRGEMSPDFIRMISPRNHHYFFSDLRQLTNTQWKSVKKLILLAETDLTMSEVSTVAKSIDKLKTMSQSIILAETLRTREPSSRYSELDASEVAGKLGAYMMALLHDQILNYHGQRNARTCRDESVYGYDHNKEKRTVPFRTINLFLLYAPITHITSLNNVWVDRVILKGAWQHFIEQITGKWQQHVGMATILLTVNMVFLAIPSVDDKGAGHHMATIIIGLLLINYHNALKHVNVSVAVTIWTLPTISNLTTSQADFLERHWQDHIGFERLSIMYSIPYAFLMWGSQQDLLVIRKGYIRNPAFGKGAYIGLKVGADTPWKW</sequence>
<dbReference type="Proteomes" id="UP001175227">
    <property type="component" value="Unassembled WGS sequence"/>
</dbReference>
<dbReference type="InterPro" id="IPR001202">
    <property type="entry name" value="WW_dom"/>
</dbReference>
<proteinExistence type="predicted"/>
<dbReference type="AlphaFoldDB" id="A0AA39PDZ0"/>
<reference evidence="2" key="1">
    <citation type="submission" date="2023-06" db="EMBL/GenBank/DDBJ databases">
        <authorList>
            <consortium name="Lawrence Berkeley National Laboratory"/>
            <person name="Ahrendt S."/>
            <person name="Sahu N."/>
            <person name="Indic B."/>
            <person name="Wong-Bajracharya J."/>
            <person name="Merenyi Z."/>
            <person name="Ke H.-M."/>
            <person name="Monk M."/>
            <person name="Kocsube S."/>
            <person name="Drula E."/>
            <person name="Lipzen A."/>
            <person name="Balint B."/>
            <person name="Henrissat B."/>
            <person name="Andreopoulos B."/>
            <person name="Martin F.M."/>
            <person name="Harder C.B."/>
            <person name="Rigling D."/>
            <person name="Ford K.L."/>
            <person name="Foster G.D."/>
            <person name="Pangilinan J."/>
            <person name="Papanicolaou A."/>
            <person name="Barry K."/>
            <person name="LaButti K."/>
            <person name="Viragh M."/>
            <person name="Koriabine M."/>
            <person name="Yan M."/>
            <person name="Riley R."/>
            <person name="Champramary S."/>
            <person name="Plett K.L."/>
            <person name="Tsai I.J."/>
            <person name="Slot J."/>
            <person name="Sipos G."/>
            <person name="Plett J."/>
            <person name="Nagy L.G."/>
            <person name="Grigoriev I.V."/>
        </authorList>
    </citation>
    <scope>NUCLEOTIDE SEQUENCE</scope>
    <source>
        <strain evidence="2">ICMP 16352</strain>
    </source>
</reference>
<dbReference type="Gene3D" id="2.20.70.10">
    <property type="match status" value="1"/>
</dbReference>
<feature type="region of interest" description="Disordered" evidence="1">
    <location>
        <begin position="1"/>
        <end position="22"/>
    </location>
</feature>
<evidence type="ECO:0000313" key="2">
    <source>
        <dbReference type="EMBL" id="KAK0482500.1"/>
    </source>
</evidence>
<name>A0AA39PDZ0_9AGAR</name>
<feature type="compositionally biased region" description="Polar residues" evidence="1">
    <location>
        <begin position="1"/>
        <end position="14"/>
    </location>
</feature>
<accession>A0AA39PDZ0</accession>
<keyword evidence="3" id="KW-1185">Reference proteome</keyword>
<evidence type="ECO:0000313" key="3">
    <source>
        <dbReference type="Proteomes" id="UP001175227"/>
    </source>
</evidence>
<evidence type="ECO:0000256" key="1">
    <source>
        <dbReference type="SAM" id="MobiDB-lite"/>
    </source>
</evidence>
<comment type="caution">
    <text evidence="2">The sequence shown here is derived from an EMBL/GenBank/DDBJ whole genome shotgun (WGS) entry which is preliminary data.</text>
</comment>
<protein>
    <recommendedName>
        <fullName evidence="4">WW domain-containing protein</fullName>
    </recommendedName>
</protein>
<organism evidence="2 3">
    <name type="scientific">Armillaria novae-zelandiae</name>
    <dbReference type="NCBI Taxonomy" id="153914"/>
    <lineage>
        <taxon>Eukaryota</taxon>
        <taxon>Fungi</taxon>
        <taxon>Dikarya</taxon>
        <taxon>Basidiomycota</taxon>
        <taxon>Agaricomycotina</taxon>
        <taxon>Agaricomycetes</taxon>
        <taxon>Agaricomycetidae</taxon>
        <taxon>Agaricales</taxon>
        <taxon>Marasmiineae</taxon>
        <taxon>Physalacriaceae</taxon>
        <taxon>Armillaria</taxon>
    </lineage>
</organism>